<proteinExistence type="predicted"/>
<accession>A0ABD5YVT7</accession>
<organism evidence="1 2">
    <name type="scientific">Halocatena marina</name>
    <dbReference type="NCBI Taxonomy" id="2934937"/>
    <lineage>
        <taxon>Archaea</taxon>
        <taxon>Methanobacteriati</taxon>
        <taxon>Methanobacteriota</taxon>
        <taxon>Stenosarchaea group</taxon>
        <taxon>Halobacteria</taxon>
        <taxon>Halobacteriales</taxon>
        <taxon>Natronomonadaceae</taxon>
        <taxon>Halocatena</taxon>
    </lineage>
</organism>
<evidence type="ECO:0000313" key="1">
    <source>
        <dbReference type="EMBL" id="MFC7193359.1"/>
    </source>
</evidence>
<dbReference type="RefSeq" id="WP_390207160.1">
    <property type="nucleotide sequence ID" value="NZ_JBHSZC010000007.1"/>
</dbReference>
<name>A0ABD5YVT7_9EURY</name>
<dbReference type="EMBL" id="JBHTAX010000008">
    <property type="protein sequence ID" value="MFC7193359.1"/>
    <property type="molecule type" value="Genomic_DNA"/>
</dbReference>
<protein>
    <submittedName>
        <fullName evidence="1">Uncharacterized protein</fullName>
    </submittedName>
</protein>
<reference evidence="1 2" key="1">
    <citation type="journal article" date="2019" name="Int. J. Syst. Evol. Microbiol.">
        <title>The Global Catalogue of Microorganisms (GCM) 10K type strain sequencing project: providing services to taxonomists for standard genome sequencing and annotation.</title>
        <authorList>
            <consortium name="The Broad Institute Genomics Platform"/>
            <consortium name="The Broad Institute Genome Sequencing Center for Infectious Disease"/>
            <person name="Wu L."/>
            <person name="Ma J."/>
        </authorList>
    </citation>
    <scope>NUCLEOTIDE SEQUENCE [LARGE SCALE GENOMIC DNA]</scope>
    <source>
        <strain evidence="1 2">RDMS1</strain>
    </source>
</reference>
<keyword evidence="2" id="KW-1185">Reference proteome</keyword>
<comment type="caution">
    <text evidence="1">The sequence shown here is derived from an EMBL/GenBank/DDBJ whole genome shotgun (WGS) entry which is preliminary data.</text>
</comment>
<dbReference type="AlphaFoldDB" id="A0ABD5YVT7"/>
<gene>
    <name evidence="1" type="ORF">ACFQL7_28575</name>
</gene>
<evidence type="ECO:0000313" key="2">
    <source>
        <dbReference type="Proteomes" id="UP001596417"/>
    </source>
</evidence>
<sequence length="40" mass="4537">MPNIDSTTRFPVFRHFDGLDVHPCKALFFEVSRPNGSDDA</sequence>
<dbReference type="Proteomes" id="UP001596417">
    <property type="component" value="Unassembled WGS sequence"/>
</dbReference>